<proteinExistence type="predicted"/>
<name>A0A3S5B2L8_9PLAT</name>
<sequence>MNWKVSPGLQCSPVHGTGVFIFTGQISLESIGSKPPAQASVKLASPARHSQRRPGQKHTFADLRLGLCRHPRPPPSTVSTLSCLSDRRLVIPTDLLTRQPRPGEPQATRGLASSRVQPMPSRPVLGHAYIHCPVRPDCHGNRVPWRPSYSSLNSWENLAGQTSIFAIGTSGSTATSAFGHPAGLVENDYEAGGEVESEDLIYALPNNRLVRVDLPNVEFSSEQAHWMTRVSRGL</sequence>
<dbReference type="AlphaFoldDB" id="A0A3S5B2L8"/>
<reference evidence="2" key="1">
    <citation type="submission" date="2018-11" db="EMBL/GenBank/DDBJ databases">
        <authorList>
            <consortium name="Pathogen Informatics"/>
        </authorList>
    </citation>
    <scope>NUCLEOTIDE SEQUENCE</scope>
</reference>
<protein>
    <submittedName>
        <fullName evidence="2">Uncharacterized protein</fullName>
    </submittedName>
</protein>
<dbReference type="Proteomes" id="UP000784294">
    <property type="component" value="Unassembled WGS sequence"/>
</dbReference>
<comment type="caution">
    <text evidence="2">The sequence shown here is derived from an EMBL/GenBank/DDBJ whole genome shotgun (WGS) entry which is preliminary data.</text>
</comment>
<gene>
    <name evidence="2" type="ORF">PXEA_LOCUS32042</name>
</gene>
<feature type="region of interest" description="Disordered" evidence="1">
    <location>
        <begin position="97"/>
        <end position="116"/>
    </location>
</feature>
<accession>A0A3S5B2L8</accession>
<keyword evidence="3" id="KW-1185">Reference proteome</keyword>
<evidence type="ECO:0000256" key="1">
    <source>
        <dbReference type="SAM" id="MobiDB-lite"/>
    </source>
</evidence>
<evidence type="ECO:0000313" key="3">
    <source>
        <dbReference type="Proteomes" id="UP000784294"/>
    </source>
</evidence>
<evidence type="ECO:0000313" key="2">
    <source>
        <dbReference type="EMBL" id="VEL38602.1"/>
    </source>
</evidence>
<dbReference type="EMBL" id="CAAALY010258368">
    <property type="protein sequence ID" value="VEL38602.1"/>
    <property type="molecule type" value="Genomic_DNA"/>
</dbReference>
<dbReference type="OrthoDB" id="5212at2759"/>
<organism evidence="2 3">
    <name type="scientific">Protopolystoma xenopodis</name>
    <dbReference type="NCBI Taxonomy" id="117903"/>
    <lineage>
        <taxon>Eukaryota</taxon>
        <taxon>Metazoa</taxon>
        <taxon>Spiralia</taxon>
        <taxon>Lophotrochozoa</taxon>
        <taxon>Platyhelminthes</taxon>
        <taxon>Monogenea</taxon>
        <taxon>Polyopisthocotylea</taxon>
        <taxon>Polystomatidea</taxon>
        <taxon>Polystomatidae</taxon>
        <taxon>Protopolystoma</taxon>
    </lineage>
</organism>